<evidence type="ECO:0000313" key="9">
    <source>
        <dbReference type="Proteomes" id="UP000051461"/>
    </source>
</evidence>
<evidence type="ECO:0000313" key="8">
    <source>
        <dbReference type="EMBL" id="KRK36625.1"/>
    </source>
</evidence>
<dbReference type="Proteomes" id="UP000051461">
    <property type="component" value="Unassembled WGS sequence"/>
</dbReference>
<evidence type="ECO:0000256" key="5">
    <source>
        <dbReference type="ARBA" id="ARBA00023172"/>
    </source>
</evidence>
<gene>
    <name evidence="8" type="ORF">FC07_GL002973</name>
</gene>
<feature type="region of interest" description="Disordered" evidence="7">
    <location>
        <begin position="1"/>
        <end position="24"/>
    </location>
</feature>
<dbReference type="PATRIC" id="fig|1423726.3.peg.3085"/>
<name>A0A0R1GYV6_9LACO</name>
<sequence>MCKRPKGLLEKGTSSPYDLSTTQNHKETFPMTQLNTELLSALANKQDITEVFRLELETTINHLLTTELTAFLDYEPYNRPADARNYRNGYSKREIDTAYGRITVQMPRDRVGAFNTPTLAPYQRHTDSLEETIIQLYSHGVTNREIAELIDHMYGAYYSPQTISNITDVVTNQVELFQKRRLSDKYAVVYVDATYVHLRRDTVENEAVYIMIGIRPDGLKEVLGYAIAPTESATIWEELMIDVKSRGVEQILLFVADGVVGLQSTIAKHFPRAQFQRCLVHVARNFTAKIRVTERKAINDEFRAIRQSPTREEAENAMEAFVATWGVTYPAIKKLGKLDDLFTYYGFPLAIRGSIYSTNVIESFNKTFKVNMRKKQQFPNEEALDRYVVTQCLNYNAGRIGHRHRGFVSCSDTLDSMFD</sequence>
<dbReference type="PANTHER" id="PTHR33217:SF8">
    <property type="entry name" value="MUTATOR FAMILY TRANSPOSASE"/>
    <property type="match status" value="1"/>
</dbReference>
<evidence type="ECO:0000256" key="1">
    <source>
        <dbReference type="ARBA" id="ARBA00002190"/>
    </source>
</evidence>
<dbReference type="GO" id="GO:0006313">
    <property type="term" value="P:DNA transposition"/>
    <property type="evidence" value="ECO:0007669"/>
    <property type="project" value="UniProtKB-UniRule"/>
</dbReference>
<keyword evidence="6" id="KW-0814">Transposable element</keyword>
<evidence type="ECO:0000256" key="4">
    <source>
        <dbReference type="ARBA" id="ARBA00023125"/>
    </source>
</evidence>
<keyword evidence="3 6" id="KW-0815">Transposition</keyword>
<comment type="function">
    <text evidence="1 6">Required for the transposition of the insertion element.</text>
</comment>
<dbReference type="GO" id="GO:0003677">
    <property type="term" value="F:DNA binding"/>
    <property type="evidence" value="ECO:0007669"/>
    <property type="project" value="UniProtKB-UniRule"/>
</dbReference>
<dbReference type="Pfam" id="PF00872">
    <property type="entry name" value="Transposase_mut"/>
    <property type="match status" value="1"/>
</dbReference>
<proteinExistence type="inferred from homology"/>
<evidence type="ECO:0000256" key="7">
    <source>
        <dbReference type="SAM" id="MobiDB-lite"/>
    </source>
</evidence>
<evidence type="ECO:0000256" key="6">
    <source>
        <dbReference type="RuleBase" id="RU365089"/>
    </source>
</evidence>
<dbReference type="InterPro" id="IPR001207">
    <property type="entry name" value="Transposase_mutator"/>
</dbReference>
<evidence type="ECO:0000256" key="3">
    <source>
        <dbReference type="ARBA" id="ARBA00022578"/>
    </source>
</evidence>
<keyword evidence="9" id="KW-1185">Reference proteome</keyword>
<protein>
    <recommendedName>
        <fullName evidence="6">Mutator family transposase</fullName>
    </recommendedName>
</protein>
<feature type="compositionally biased region" description="Polar residues" evidence="7">
    <location>
        <begin position="12"/>
        <end position="23"/>
    </location>
</feature>
<accession>A0A0R1GYV6</accession>
<dbReference type="EMBL" id="AZDA01000059">
    <property type="protein sequence ID" value="KRK36625.1"/>
    <property type="molecule type" value="Genomic_DNA"/>
</dbReference>
<organism evidence="8 9">
    <name type="scientific">Loigolactobacillus bifermentans DSM 20003</name>
    <dbReference type="NCBI Taxonomy" id="1423726"/>
    <lineage>
        <taxon>Bacteria</taxon>
        <taxon>Bacillati</taxon>
        <taxon>Bacillota</taxon>
        <taxon>Bacilli</taxon>
        <taxon>Lactobacillales</taxon>
        <taxon>Lactobacillaceae</taxon>
        <taxon>Loigolactobacillus</taxon>
    </lineage>
</organism>
<comment type="similarity">
    <text evidence="2 6">Belongs to the transposase mutator family.</text>
</comment>
<dbReference type="PANTHER" id="PTHR33217">
    <property type="entry name" value="TRANSPOSASE FOR INSERTION SEQUENCE ELEMENT IS1081"/>
    <property type="match status" value="1"/>
</dbReference>
<evidence type="ECO:0000256" key="2">
    <source>
        <dbReference type="ARBA" id="ARBA00010961"/>
    </source>
</evidence>
<keyword evidence="4 6" id="KW-0238">DNA-binding</keyword>
<reference evidence="8 9" key="1">
    <citation type="journal article" date="2015" name="Genome Announc.">
        <title>Expanding the biotechnology potential of lactobacilli through comparative genomics of 213 strains and associated genera.</title>
        <authorList>
            <person name="Sun Z."/>
            <person name="Harris H.M."/>
            <person name="McCann A."/>
            <person name="Guo C."/>
            <person name="Argimon S."/>
            <person name="Zhang W."/>
            <person name="Yang X."/>
            <person name="Jeffery I.B."/>
            <person name="Cooney J.C."/>
            <person name="Kagawa T.F."/>
            <person name="Liu W."/>
            <person name="Song Y."/>
            <person name="Salvetti E."/>
            <person name="Wrobel A."/>
            <person name="Rasinkangas P."/>
            <person name="Parkhill J."/>
            <person name="Rea M.C."/>
            <person name="O'Sullivan O."/>
            <person name="Ritari J."/>
            <person name="Douillard F.P."/>
            <person name="Paul Ross R."/>
            <person name="Yang R."/>
            <person name="Briner A.E."/>
            <person name="Felis G.E."/>
            <person name="de Vos W.M."/>
            <person name="Barrangou R."/>
            <person name="Klaenhammer T.R."/>
            <person name="Caufield P.W."/>
            <person name="Cui Y."/>
            <person name="Zhang H."/>
            <person name="O'Toole P.W."/>
        </authorList>
    </citation>
    <scope>NUCLEOTIDE SEQUENCE [LARGE SCALE GENOMIC DNA]</scope>
    <source>
        <strain evidence="8 9">DSM 20003</strain>
    </source>
</reference>
<dbReference type="STRING" id="1423726.FC07_GL002973"/>
<dbReference type="AlphaFoldDB" id="A0A0R1GYV6"/>
<dbReference type="NCBIfam" id="NF033543">
    <property type="entry name" value="transpos_IS256"/>
    <property type="match status" value="1"/>
</dbReference>
<comment type="caution">
    <text evidence="8">The sequence shown here is derived from an EMBL/GenBank/DDBJ whole genome shotgun (WGS) entry which is preliminary data.</text>
</comment>
<dbReference type="GO" id="GO:0004803">
    <property type="term" value="F:transposase activity"/>
    <property type="evidence" value="ECO:0007669"/>
    <property type="project" value="UniProtKB-UniRule"/>
</dbReference>
<keyword evidence="5 6" id="KW-0233">DNA recombination</keyword>